<name>A0ABP1GC21_9CHLO</name>
<evidence type="ECO:0000313" key="2">
    <source>
        <dbReference type="Proteomes" id="UP001497392"/>
    </source>
</evidence>
<dbReference type="CDD" id="cd21075">
    <property type="entry name" value="DBD_XPA-like"/>
    <property type="match status" value="1"/>
</dbReference>
<reference evidence="1 2" key="1">
    <citation type="submission" date="2024-06" db="EMBL/GenBank/DDBJ databases">
        <authorList>
            <person name="Kraege A."/>
            <person name="Thomma B."/>
        </authorList>
    </citation>
    <scope>NUCLEOTIDE SEQUENCE [LARGE SCALE GENOMIC DNA]</scope>
</reference>
<organism evidence="1 2">
    <name type="scientific">Coccomyxa viridis</name>
    <dbReference type="NCBI Taxonomy" id="1274662"/>
    <lineage>
        <taxon>Eukaryota</taxon>
        <taxon>Viridiplantae</taxon>
        <taxon>Chlorophyta</taxon>
        <taxon>core chlorophytes</taxon>
        <taxon>Trebouxiophyceae</taxon>
        <taxon>Trebouxiophyceae incertae sedis</taxon>
        <taxon>Coccomyxaceae</taxon>
        <taxon>Coccomyxa</taxon>
    </lineage>
</organism>
<dbReference type="Proteomes" id="UP001497392">
    <property type="component" value="Unassembled WGS sequence"/>
</dbReference>
<sequence length="433" mass="47164">MGPFADLPAEVLDLVVAHLDQVGGHPQLYTVACAAQTLAALSQVCRGTRALAQSRLLSLGSTPGHEIAPCPVTCFPYVWGMQESSCDRGRGVFTLSKHGRPLDWAVVAQEVWRWPDSQVNVDADVWQACLHSLGLGPSKGGRGPEGPERALPEHMRTLQALLPRPEHLKHAPVPLGFIVEVRRLLCRAIPAREALRTYHLSAGDLDRLPIYKAPVLPQDRPRKPSGKKHMYRLIDVVRAARAKHGTAERMHACLHVKAASAKLHALTRLAAGSRAEARKEAEGRLEMMLRKERLSSSLSPLLRESFLQNVCSRAQSSGQAGEAGSLEHLIPAQLQLCKEQLQRRTFLMKQCSAETRLALAACDWAAEKSQGKDIGRLLAMAASLEQAAVKEWLGSLSDPSDALGIDKLPESVLAEVQQHLSSLTLVPSPEIAS</sequence>
<keyword evidence="2" id="KW-1185">Reference proteome</keyword>
<comment type="caution">
    <text evidence="1">The sequence shown here is derived from an EMBL/GenBank/DDBJ whole genome shotgun (WGS) entry which is preliminary data.</text>
</comment>
<proteinExistence type="predicted"/>
<evidence type="ECO:0000313" key="1">
    <source>
        <dbReference type="EMBL" id="CAL5229746.1"/>
    </source>
</evidence>
<gene>
    <name evidence="1" type="primary">g13128</name>
    <name evidence="1" type="ORF">VP750_LOCUS11652</name>
</gene>
<protein>
    <submittedName>
        <fullName evidence="1">G13128 protein</fullName>
    </submittedName>
</protein>
<dbReference type="EMBL" id="CAXHTA020000021">
    <property type="protein sequence ID" value="CAL5229746.1"/>
    <property type="molecule type" value="Genomic_DNA"/>
</dbReference>
<accession>A0ABP1GC21</accession>